<evidence type="ECO:0000256" key="6">
    <source>
        <dbReference type="ARBA" id="ARBA00022840"/>
    </source>
</evidence>
<evidence type="ECO:0000256" key="8">
    <source>
        <dbReference type="ARBA" id="ARBA00023146"/>
    </source>
</evidence>
<dbReference type="CDD" id="cd00806">
    <property type="entry name" value="TrpRS_core"/>
    <property type="match status" value="1"/>
</dbReference>
<keyword evidence="6 11" id="KW-0067">ATP-binding</keyword>
<evidence type="ECO:0000256" key="10">
    <source>
        <dbReference type="ARBA" id="ARBA00049929"/>
    </source>
</evidence>
<sequence length="406" mass="45393">MKVRVRPTELRAARSPWGRRSGSPAGCCRTRALSTASEPGPPAEKKEERKKRVLSGAQPTGILHLGNYYGAIKNYVDLQDNQDAFYTIVDLHAITVNHDPKELRESTRMTAALYLASGVDPNKATIFVQSQVRAHTELTWLLQCATPIGWLERMIQYKEKSRKLRRVEEDENEDEEVKRKSRESVSTGLFTYPTLMAADILLYRADLVPVGEDQKQHIELTRDIASRINDKFGGRKWKKRGGRGGRVLTIPEPYIPPVGARIMSLQDGTSKMSKSAENDGSRINLLDTPKQIETKFKRAKTDLFEGLEFGNPERPEATNLLSIYQLATGQTKEQIVSECGSMRWSEFKPKLAEAVIASLEPLQSRYNELLADPAYLDGILKEGAEKAAAVADQTVTDVKDAMGFVV</sequence>
<dbReference type="PRINTS" id="PR01039">
    <property type="entry name" value="TRNASYNTHTRP"/>
</dbReference>
<dbReference type="Gene3D" id="3.40.50.620">
    <property type="entry name" value="HUPs"/>
    <property type="match status" value="1"/>
</dbReference>
<dbReference type="InterPro" id="IPR002306">
    <property type="entry name" value="Trp-tRNA-ligase"/>
</dbReference>
<accession>A0A7S2TB14</accession>
<gene>
    <name evidence="13" type="ORF">CROS1312_LOCUS1993</name>
</gene>
<comment type="similarity">
    <text evidence="2 11">Belongs to the class-I aminoacyl-tRNA synthetase family.</text>
</comment>
<dbReference type="EMBL" id="HBHM01002538">
    <property type="protein sequence ID" value="CAD9722790.1"/>
    <property type="molecule type" value="Transcribed_RNA"/>
</dbReference>
<dbReference type="GO" id="GO:0009507">
    <property type="term" value="C:chloroplast"/>
    <property type="evidence" value="ECO:0007669"/>
    <property type="project" value="TreeGrafter"/>
</dbReference>
<keyword evidence="7 11" id="KW-0648">Protein biosynthesis</keyword>
<reference evidence="13" key="1">
    <citation type="submission" date="2021-01" db="EMBL/GenBank/DDBJ databases">
        <authorList>
            <person name="Corre E."/>
            <person name="Pelletier E."/>
            <person name="Niang G."/>
            <person name="Scheremetjew M."/>
            <person name="Finn R."/>
            <person name="Kale V."/>
            <person name="Holt S."/>
            <person name="Cochrane G."/>
            <person name="Meng A."/>
            <person name="Brown T."/>
            <person name="Cohen L."/>
        </authorList>
    </citation>
    <scope>NUCLEOTIDE SEQUENCE</scope>
    <source>
        <strain evidence="13">RCC2335</strain>
    </source>
</reference>
<dbReference type="FunFam" id="1.10.240.10:FF:000002">
    <property type="entry name" value="Tryptophan--tRNA ligase"/>
    <property type="match status" value="1"/>
</dbReference>
<dbReference type="InterPro" id="IPR001412">
    <property type="entry name" value="aa-tRNA-synth_I_CS"/>
</dbReference>
<dbReference type="HAMAP" id="MF_00140_B">
    <property type="entry name" value="Trp_tRNA_synth_B"/>
    <property type="match status" value="1"/>
</dbReference>
<dbReference type="GO" id="GO:0006436">
    <property type="term" value="P:tryptophanyl-tRNA aminoacylation"/>
    <property type="evidence" value="ECO:0007669"/>
    <property type="project" value="InterPro"/>
</dbReference>
<feature type="compositionally biased region" description="Basic and acidic residues" evidence="12">
    <location>
        <begin position="1"/>
        <end position="12"/>
    </location>
</feature>
<evidence type="ECO:0000256" key="3">
    <source>
        <dbReference type="ARBA" id="ARBA00013161"/>
    </source>
</evidence>
<dbReference type="InterPro" id="IPR024109">
    <property type="entry name" value="Trp-tRNA-ligase_bac-type"/>
</dbReference>
<dbReference type="InterPro" id="IPR002305">
    <property type="entry name" value="aa-tRNA-synth_Ic"/>
</dbReference>
<proteinExistence type="inferred from homology"/>
<evidence type="ECO:0000256" key="5">
    <source>
        <dbReference type="ARBA" id="ARBA00022741"/>
    </source>
</evidence>
<evidence type="ECO:0000256" key="11">
    <source>
        <dbReference type="RuleBase" id="RU363036"/>
    </source>
</evidence>
<dbReference type="SUPFAM" id="SSF52374">
    <property type="entry name" value="Nucleotidylyl transferase"/>
    <property type="match status" value="1"/>
</dbReference>
<dbReference type="InterPro" id="IPR014729">
    <property type="entry name" value="Rossmann-like_a/b/a_fold"/>
</dbReference>
<dbReference type="InterPro" id="IPR050203">
    <property type="entry name" value="Trp-tRNA_synthetase"/>
</dbReference>
<evidence type="ECO:0000256" key="1">
    <source>
        <dbReference type="ARBA" id="ARBA00004173"/>
    </source>
</evidence>
<dbReference type="GO" id="GO:0009791">
    <property type="term" value="P:post-embryonic development"/>
    <property type="evidence" value="ECO:0007669"/>
    <property type="project" value="UniProtKB-ARBA"/>
</dbReference>
<keyword evidence="5 11" id="KW-0547">Nucleotide-binding</keyword>
<protein>
    <recommendedName>
        <fullName evidence="3">tryptophan--tRNA ligase</fullName>
        <ecNumber evidence="3">6.1.1.2</ecNumber>
    </recommendedName>
    <alternativeName>
        <fullName evidence="9">Tryptophanyl-tRNA synthetase</fullName>
    </alternativeName>
</protein>
<evidence type="ECO:0000256" key="4">
    <source>
        <dbReference type="ARBA" id="ARBA00022598"/>
    </source>
</evidence>
<comment type="subcellular location">
    <subcellularLocation>
        <location evidence="1">Mitochondrion</location>
    </subcellularLocation>
</comment>
<keyword evidence="4 11" id="KW-0436">Ligase</keyword>
<name>A0A7S2TB14_9CHLO</name>
<keyword evidence="8 11" id="KW-0030">Aminoacyl-tRNA synthetase</keyword>
<dbReference type="GO" id="GO:0005524">
    <property type="term" value="F:ATP binding"/>
    <property type="evidence" value="ECO:0007669"/>
    <property type="project" value="UniProtKB-KW"/>
</dbReference>
<evidence type="ECO:0000313" key="13">
    <source>
        <dbReference type="EMBL" id="CAD9722790.1"/>
    </source>
</evidence>
<organism evidence="13">
    <name type="scientific">Chloropicon roscoffensis</name>
    <dbReference type="NCBI Taxonomy" id="1461544"/>
    <lineage>
        <taxon>Eukaryota</taxon>
        <taxon>Viridiplantae</taxon>
        <taxon>Chlorophyta</taxon>
        <taxon>Chloropicophyceae</taxon>
        <taxon>Chloropicales</taxon>
        <taxon>Chloropicaceae</taxon>
        <taxon>Chloropicon</taxon>
    </lineage>
</organism>
<dbReference type="EC" id="6.1.1.2" evidence="3"/>
<dbReference type="AlphaFoldDB" id="A0A7S2TB14"/>
<dbReference type="Pfam" id="PF00579">
    <property type="entry name" value="tRNA-synt_1b"/>
    <property type="match status" value="1"/>
</dbReference>
<evidence type="ECO:0000256" key="12">
    <source>
        <dbReference type="SAM" id="MobiDB-lite"/>
    </source>
</evidence>
<dbReference type="PROSITE" id="PS00178">
    <property type="entry name" value="AA_TRNA_LIGASE_I"/>
    <property type="match status" value="1"/>
</dbReference>
<dbReference type="NCBIfam" id="TIGR00233">
    <property type="entry name" value="trpS"/>
    <property type="match status" value="1"/>
</dbReference>
<dbReference type="GO" id="GO:0004830">
    <property type="term" value="F:tryptophan-tRNA ligase activity"/>
    <property type="evidence" value="ECO:0007669"/>
    <property type="project" value="UniProtKB-EC"/>
</dbReference>
<evidence type="ECO:0000256" key="2">
    <source>
        <dbReference type="ARBA" id="ARBA00005594"/>
    </source>
</evidence>
<dbReference type="GO" id="GO:0048608">
    <property type="term" value="P:reproductive structure development"/>
    <property type="evidence" value="ECO:0007669"/>
    <property type="project" value="UniProtKB-ARBA"/>
</dbReference>
<evidence type="ECO:0000256" key="9">
    <source>
        <dbReference type="ARBA" id="ARBA00030268"/>
    </source>
</evidence>
<dbReference type="GO" id="GO:0005739">
    <property type="term" value="C:mitochondrion"/>
    <property type="evidence" value="ECO:0007669"/>
    <property type="project" value="UniProtKB-SubCell"/>
</dbReference>
<evidence type="ECO:0000256" key="7">
    <source>
        <dbReference type="ARBA" id="ARBA00022917"/>
    </source>
</evidence>
<dbReference type="PANTHER" id="PTHR43766">
    <property type="entry name" value="TRYPTOPHAN--TRNA LIGASE, MITOCHONDRIAL"/>
    <property type="match status" value="1"/>
</dbReference>
<feature type="region of interest" description="Disordered" evidence="12">
    <location>
        <begin position="1"/>
        <end position="54"/>
    </location>
</feature>
<dbReference type="Gene3D" id="1.10.240.10">
    <property type="entry name" value="Tyrosyl-Transfer RNA Synthetase"/>
    <property type="match status" value="1"/>
</dbReference>
<comment type="catalytic activity">
    <reaction evidence="10">
        <text>tRNA(Trp) + L-tryptophan + ATP = L-tryptophyl-tRNA(Trp) + AMP + diphosphate + H(+)</text>
        <dbReference type="Rhea" id="RHEA:24080"/>
        <dbReference type="Rhea" id="RHEA-COMP:9671"/>
        <dbReference type="Rhea" id="RHEA-COMP:9705"/>
        <dbReference type="ChEBI" id="CHEBI:15378"/>
        <dbReference type="ChEBI" id="CHEBI:30616"/>
        <dbReference type="ChEBI" id="CHEBI:33019"/>
        <dbReference type="ChEBI" id="CHEBI:57912"/>
        <dbReference type="ChEBI" id="CHEBI:78442"/>
        <dbReference type="ChEBI" id="CHEBI:78535"/>
        <dbReference type="ChEBI" id="CHEBI:456215"/>
        <dbReference type="EC" id="6.1.1.2"/>
    </reaction>
</comment>
<dbReference type="PANTHER" id="PTHR43766:SF1">
    <property type="entry name" value="TRYPTOPHAN--TRNA LIGASE, MITOCHONDRIAL"/>
    <property type="match status" value="1"/>
</dbReference>